<evidence type="ECO:0000256" key="5">
    <source>
        <dbReference type="ARBA" id="ARBA00022833"/>
    </source>
</evidence>
<dbReference type="InterPro" id="IPR050888">
    <property type="entry name" value="ZnF_C2H2-type_TF"/>
</dbReference>
<dbReference type="PROSITE" id="PS00028">
    <property type="entry name" value="ZINC_FINGER_C2H2_1"/>
    <property type="match status" value="6"/>
</dbReference>
<feature type="domain" description="C2H2-type" evidence="11">
    <location>
        <begin position="62"/>
        <end position="89"/>
    </location>
</feature>
<keyword evidence="8" id="KW-0804">Transcription</keyword>
<keyword evidence="13" id="KW-1185">Reference proteome</keyword>
<evidence type="ECO:0000259" key="11">
    <source>
        <dbReference type="PROSITE" id="PS50157"/>
    </source>
</evidence>
<sequence length="281" mass="32838">MPRRYCASFKKLLEISNTTTYANILLKFFSRLSRIIPLKELLCNICGRTVRNLKKHLDLHQFECPECLTTFKSLQLLQDHQKIHLKNNQLSCTYCPLKFSTNFDLCLHVYKHVKRYICPICGFKSSNKTSGSIKFHIRRHENNFNFRCNICGKGFVGSKKLQDHLEIHTGVPKYECEVCSKKFTVKNYLNLHVRYNHKKEVFGIEEGFQCEVCGRKFTFEKSLIRHLSVIHKIGKNLQVECQICGKLLANNFNLKMHMKVHTGEKDFSCEKCGKGFSHLKH</sequence>
<keyword evidence="2" id="KW-0479">Metal-binding</keyword>
<feature type="domain" description="C2H2-type" evidence="11">
    <location>
        <begin position="208"/>
        <end position="236"/>
    </location>
</feature>
<evidence type="ECO:0000256" key="4">
    <source>
        <dbReference type="ARBA" id="ARBA00022771"/>
    </source>
</evidence>
<accession>A0ABD1FED8</accession>
<evidence type="ECO:0000256" key="7">
    <source>
        <dbReference type="ARBA" id="ARBA00023125"/>
    </source>
</evidence>
<dbReference type="SUPFAM" id="SSF57667">
    <property type="entry name" value="beta-beta-alpha zinc fingers"/>
    <property type="match status" value="4"/>
</dbReference>
<dbReference type="AlphaFoldDB" id="A0ABD1FED8"/>
<comment type="subcellular location">
    <subcellularLocation>
        <location evidence="1">Nucleus</location>
    </subcellularLocation>
</comment>
<keyword evidence="7" id="KW-0238">DNA-binding</keyword>
<dbReference type="GO" id="GO:0005634">
    <property type="term" value="C:nucleus"/>
    <property type="evidence" value="ECO:0007669"/>
    <property type="project" value="UniProtKB-SubCell"/>
</dbReference>
<dbReference type="InterPro" id="IPR013087">
    <property type="entry name" value="Znf_C2H2_type"/>
</dbReference>
<name>A0ABD1FED8_HYPHA</name>
<feature type="domain" description="C2H2-type" evidence="11">
    <location>
        <begin position="174"/>
        <end position="202"/>
    </location>
</feature>
<feature type="domain" description="C2H2-type" evidence="11">
    <location>
        <begin position="239"/>
        <end position="266"/>
    </location>
</feature>
<gene>
    <name evidence="12" type="ORF">ABEB36_001387</name>
</gene>
<dbReference type="PROSITE" id="PS50157">
    <property type="entry name" value="ZINC_FINGER_C2H2_2"/>
    <property type="match status" value="5"/>
</dbReference>
<dbReference type="InterPro" id="IPR041697">
    <property type="entry name" value="Znf-C2H2_11"/>
</dbReference>
<keyword evidence="6" id="KW-0805">Transcription regulation</keyword>
<proteinExistence type="predicted"/>
<dbReference type="Gene3D" id="3.30.160.60">
    <property type="entry name" value="Classic Zinc Finger"/>
    <property type="match status" value="6"/>
</dbReference>
<evidence type="ECO:0000256" key="3">
    <source>
        <dbReference type="ARBA" id="ARBA00022737"/>
    </source>
</evidence>
<comment type="caution">
    <text evidence="12">The sequence shown here is derived from an EMBL/GenBank/DDBJ whole genome shotgun (WGS) entry which is preliminary data.</text>
</comment>
<keyword evidence="3" id="KW-0677">Repeat</keyword>
<feature type="domain" description="C2H2-type" evidence="11">
    <location>
        <begin position="146"/>
        <end position="173"/>
    </location>
</feature>
<keyword evidence="4 10" id="KW-0863">Zinc-finger</keyword>
<dbReference type="InterPro" id="IPR036236">
    <property type="entry name" value="Znf_C2H2_sf"/>
</dbReference>
<dbReference type="Pfam" id="PF16622">
    <property type="entry name" value="zf-C2H2_11"/>
    <property type="match status" value="1"/>
</dbReference>
<evidence type="ECO:0000313" key="13">
    <source>
        <dbReference type="Proteomes" id="UP001566132"/>
    </source>
</evidence>
<keyword evidence="9" id="KW-0539">Nucleus</keyword>
<dbReference type="GO" id="GO:0008270">
    <property type="term" value="F:zinc ion binding"/>
    <property type="evidence" value="ECO:0007669"/>
    <property type="project" value="UniProtKB-KW"/>
</dbReference>
<protein>
    <recommendedName>
        <fullName evidence="11">C2H2-type domain-containing protein</fullName>
    </recommendedName>
</protein>
<dbReference type="EMBL" id="JBDJPC010000001">
    <property type="protein sequence ID" value="KAL1517649.1"/>
    <property type="molecule type" value="Genomic_DNA"/>
</dbReference>
<organism evidence="12 13">
    <name type="scientific">Hypothenemus hampei</name>
    <name type="common">Coffee berry borer</name>
    <dbReference type="NCBI Taxonomy" id="57062"/>
    <lineage>
        <taxon>Eukaryota</taxon>
        <taxon>Metazoa</taxon>
        <taxon>Ecdysozoa</taxon>
        <taxon>Arthropoda</taxon>
        <taxon>Hexapoda</taxon>
        <taxon>Insecta</taxon>
        <taxon>Pterygota</taxon>
        <taxon>Neoptera</taxon>
        <taxon>Endopterygota</taxon>
        <taxon>Coleoptera</taxon>
        <taxon>Polyphaga</taxon>
        <taxon>Cucujiformia</taxon>
        <taxon>Curculionidae</taxon>
        <taxon>Scolytinae</taxon>
        <taxon>Hypothenemus</taxon>
    </lineage>
</organism>
<evidence type="ECO:0000256" key="1">
    <source>
        <dbReference type="ARBA" id="ARBA00004123"/>
    </source>
</evidence>
<evidence type="ECO:0000256" key="10">
    <source>
        <dbReference type="PROSITE-ProRule" id="PRU00042"/>
    </source>
</evidence>
<dbReference type="PANTHER" id="PTHR24406">
    <property type="entry name" value="TRANSCRIPTIONAL REPRESSOR CTCFL-RELATED"/>
    <property type="match status" value="1"/>
</dbReference>
<dbReference type="GO" id="GO:0003677">
    <property type="term" value="F:DNA binding"/>
    <property type="evidence" value="ECO:0007669"/>
    <property type="project" value="UniProtKB-KW"/>
</dbReference>
<evidence type="ECO:0000256" key="8">
    <source>
        <dbReference type="ARBA" id="ARBA00023163"/>
    </source>
</evidence>
<dbReference type="Proteomes" id="UP001566132">
    <property type="component" value="Unassembled WGS sequence"/>
</dbReference>
<evidence type="ECO:0000313" key="12">
    <source>
        <dbReference type="EMBL" id="KAL1517649.1"/>
    </source>
</evidence>
<evidence type="ECO:0000256" key="2">
    <source>
        <dbReference type="ARBA" id="ARBA00022723"/>
    </source>
</evidence>
<keyword evidence="5" id="KW-0862">Zinc</keyword>
<dbReference type="Pfam" id="PF00096">
    <property type="entry name" value="zf-C2H2"/>
    <property type="match status" value="4"/>
</dbReference>
<evidence type="ECO:0000256" key="9">
    <source>
        <dbReference type="ARBA" id="ARBA00023242"/>
    </source>
</evidence>
<evidence type="ECO:0000256" key="6">
    <source>
        <dbReference type="ARBA" id="ARBA00023015"/>
    </source>
</evidence>
<reference evidence="12 13" key="1">
    <citation type="submission" date="2024-05" db="EMBL/GenBank/DDBJ databases">
        <title>Genetic variation in Jamaican populations of the coffee berry borer (Hypothenemus hampei).</title>
        <authorList>
            <person name="Errbii M."/>
            <person name="Myrie A."/>
        </authorList>
    </citation>
    <scope>NUCLEOTIDE SEQUENCE [LARGE SCALE GENOMIC DNA]</scope>
    <source>
        <strain evidence="12">JA-Hopewell-2020-01-JO</strain>
        <tissue evidence="12">Whole body</tissue>
    </source>
</reference>
<dbReference type="SMART" id="SM00355">
    <property type="entry name" value="ZnF_C2H2"/>
    <property type="match status" value="8"/>
</dbReference>